<organism evidence="2 3">
    <name type="scientific">Neotamlana sargassicola</name>
    <dbReference type="NCBI Taxonomy" id="2883125"/>
    <lineage>
        <taxon>Bacteria</taxon>
        <taxon>Pseudomonadati</taxon>
        <taxon>Bacteroidota</taxon>
        <taxon>Flavobacteriia</taxon>
        <taxon>Flavobacteriales</taxon>
        <taxon>Flavobacteriaceae</taxon>
        <taxon>Neotamlana</taxon>
    </lineage>
</organism>
<dbReference type="InterPro" id="IPR021345">
    <property type="entry name" value="DUF2961"/>
</dbReference>
<feature type="signal peptide" evidence="1">
    <location>
        <begin position="1"/>
        <end position="22"/>
    </location>
</feature>
<accession>A0A9X1I8U7</accession>
<protein>
    <submittedName>
        <fullName evidence="2">DUF2961 domain-containing protein</fullName>
    </submittedName>
</protein>
<dbReference type="Gene3D" id="2.60.120.1390">
    <property type="match status" value="2"/>
</dbReference>
<dbReference type="AlphaFoldDB" id="A0A9X1I8U7"/>
<dbReference type="EMBL" id="JAJAPX010000004">
    <property type="protein sequence ID" value="MCB4808919.1"/>
    <property type="molecule type" value="Genomic_DNA"/>
</dbReference>
<name>A0A9X1I8U7_9FLAO</name>
<proteinExistence type="predicted"/>
<evidence type="ECO:0000313" key="3">
    <source>
        <dbReference type="Proteomes" id="UP001139286"/>
    </source>
</evidence>
<keyword evidence="3" id="KW-1185">Reference proteome</keyword>
<comment type="caution">
    <text evidence="2">The sequence shown here is derived from an EMBL/GenBank/DDBJ whole genome shotgun (WGS) entry which is preliminary data.</text>
</comment>
<gene>
    <name evidence="2" type="ORF">LG651_11715</name>
</gene>
<dbReference type="Pfam" id="PF11175">
    <property type="entry name" value="DUF2961"/>
    <property type="match status" value="1"/>
</dbReference>
<dbReference type="Proteomes" id="UP001139286">
    <property type="component" value="Unassembled WGS sequence"/>
</dbReference>
<dbReference type="RefSeq" id="WP_226696311.1">
    <property type="nucleotide sequence ID" value="NZ_JAJAPX010000004.1"/>
</dbReference>
<feature type="chain" id="PRO_5040739020" evidence="1">
    <location>
        <begin position="23"/>
        <end position="553"/>
    </location>
</feature>
<dbReference type="PROSITE" id="PS51257">
    <property type="entry name" value="PROKAR_LIPOPROTEIN"/>
    <property type="match status" value="1"/>
</dbReference>
<evidence type="ECO:0000313" key="2">
    <source>
        <dbReference type="EMBL" id="MCB4808919.1"/>
    </source>
</evidence>
<reference evidence="2" key="1">
    <citation type="submission" date="2021-10" db="EMBL/GenBank/DDBJ databases">
        <title>Tamlana sargassums sp. nov., and Tamlana laminarinivorans sp. nov., two new bacteria isolated from the brown alga.</title>
        <authorList>
            <person name="Li J."/>
        </authorList>
    </citation>
    <scope>NUCLEOTIDE SEQUENCE</scope>
    <source>
        <strain evidence="2">62-3</strain>
    </source>
</reference>
<sequence>MKSKIKTFKTVILLAISVLVLASCSQSKKEELVSIESLLNEMIDREAISKFPKNEFRLKQESSYNRASKTPNDTVGWFINHDFNSKESDKNFIRVEENNGEKEWVLMDHQGAGAIVRTWMPFLNAKKPTTTSVIKIYLDGAEVPTLEGNMLGLLNGTGLFPFPFAHKSIRSAVSFFPIPYAKSCKITVTEKPFFYQFTYREYTEGTQIKTFTAEDFKNQTELIKTVGETLLAPNVTDKGETLQLNETLKQGEEKFINLPEGTKAIRDLSLKLGSYKDSTVTRSVVLKMEFDGQETVWCPIGDFFGSGVGLNPFQGWYRTVDKDGTMASRWVMPYQKNAKIAILNLGEKAIDLHLKTTIADYSWDESSMYFNAAWRGEYPVSTRPFSDWNYVTIKGKGVYVGDALTIWNPVKRWWGEGDEKIWVDGEDFPSIFGTGTEDYYGYSWGGMSNDFYEHPFHAQTASNVYNKNNRKPEAEFGTRNTQKYSTETRTRALDGMPFGSSLQLDMEIWSWTKCDMEYGVGVYWYGNAATTSNRTPDPEGVKKLLKVEKELIN</sequence>
<evidence type="ECO:0000256" key="1">
    <source>
        <dbReference type="SAM" id="SignalP"/>
    </source>
</evidence>
<keyword evidence="1" id="KW-0732">Signal</keyword>